<comment type="caution">
    <text evidence="9">The sequence shown here is derived from an EMBL/GenBank/DDBJ whole genome shotgun (WGS) entry which is preliminary data.</text>
</comment>
<dbReference type="InterPro" id="IPR018087">
    <property type="entry name" value="Glyco_hydro_5_CS"/>
</dbReference>
<dbReference type="Gene3D" id="3.20.20.80">
    <property type="entry name" value="Glycosidases"/>
    <property type="match status" value="2"/>
</dbReference>
<dbReference type="PROSITE" id="PS00659">
    <property type="entry name" value="GLYCOSYL_HYDROL_F5"/>
    <property type="match status" value="1"/>
</dbReference>
<feature type="compositionally biased region" description="Low complexity" evidence="5">
    <location>
        <begin position="570"/>
        <end position="588"/>
    </location>
</feature>
<dbReference type="GO" id="GO:0005737">
    <property type="term" value="C:cytoplasm"/>
    <property type="evidence" value="ECO:0007669"/>
    <property type="project" value="TreeGrafter"/>
</dbReference>
<dbReference type="CDD" id="cd00257">
    <property type="entry name" value="beta-trefoil_FSCN-like"/>
    <property type="match status" value="1"/>
</dbReference>
<dbReference type="InterPro" id="IPR001547">
    <property type="entry name" value="Glyco_hydro_5"/>
</dbReference>
<keyword evidence="2 4" id="KW-0378">Hydrolase</keyword>
<name>A0A3L6PDK7_PANMI</name>
<proteinExistence type="inferred from homology"/>
<feature type="chain" id="PRO_5018323573" evidence="6">
    <location>
        <begin position="27"/>
        <end position="631"/>
    </location>
</feature>
<dbReference type="STRING" id="4540.A0A3L6PDK7"/>
<dbReference type="InterPro" id="IPR057232">
    <property type="entry name" value="DUF7910"/>
</dbReference>
<evidence type="ECO:0000259" key="7">
    <source>
        <dbReference type="Pfam" id="PF00150"/>
    </source>
</evidence>
<accession>A0A3L6PDK7</accession>
<dbReference type="GO" id="GO:0000272">
    <property type="term" value="P:polysaccharide catabolic process"/>
    <property type="evidence" value="ECO:0007669"/>
    <property type="project" value="InterPro"/>
</dbReference>
<evidence type="ECO:0000256" key="2">
    <source>
        <dbReference type="ARBA" id="ARBA00022801"/>
    </source>
</evidence>
<dbReference type="GO" id="GO:0004553">
    <property type="term" value="F:hydrolase activity, hydrolyzing O-glycosyl compounds"/>
    <property type="evidence" value="ECO:0007669"/>
    <property type="project" value="InterPro"/>
</dbReference>
<evidence type="ECO:0000256" key="1">
    <source>
        <dbReference type="ARBA" id="ARBA00005641"/>
    </source>
</evidence>
<feature type="domain" description="DUF7910" evidence="8">
    <location>
        <begin position="71"/>
        <end position="202"/>
    </location>
</feature>
<gene>
    <name evidence="9" type="ORF">C2845_PM10G08290</name>
</gene>
<dbReference type="Gene3D" id="2.80.10.50">
    <property type="match status" value="1"/>
</dbReference>
<evidence type="ECO:0000256" key="3">
    <source>
        <dbReference type="ARBA" id="ARBA00023295"/>
    </source>
</evidence>
<dbReference type="SUPFAM" id="SSF50405">
    <property type="entry name" value="Actin-crosslinking proteins"/>
    <property type="match status" value="1"/>
</dbReference>
<keyword evidence="6" id="KW-0732">Signal</keyword>
<keyword evidence="10" id="KW-1185">Reference proteome</keyword>
<dbReference type="EMBL" id="PQIB02000018">
    <property type="protein sequence ID" value="RLM54486.1"/>
    <property type="molecule type" value="Genomic_DNA"/>
</dbReference>
<dbReference type="InterPro" id="IPR010431">
    <property type="entry name" value="Fascin"/>
</dbReference>
<dbReference type="Pfam" id="PF25490">
    <property type="entry name" value="DUF7910"/>
    <property type="match status" value="1"/>
</dbReference>
<dbReference type="PANTHER" id="PTHR10551:SF9">
    <property type="entry name" value="FASCIN-2"/>
    <property type="match status" value="1"/>
</dbReference>
<reference evidence="10" key="1">
    <citation type="journal article" date="2019" name="Nat. Commun.">
        <title>The genome of broomcorn millet.</title>
        <authorList>
            <person name="Zou C."/>
            <person name="Miki D."/>
            <person name="Li D."/>
            <person name="Tang Q."/>
            <person name="Xiao L."/>
            <person name="Rajput S."/>
            <person name="Deng P."/>
            <person name="Jia W."/>
            <person name="Huang R."/>
            <person name="Zhang M."/>
            <person name="Sun Y."/>
            <person name="Hu J."/>
            <person name="Fu X."/>
            <person name="Schnable P.S."/>
            <person name="Li F."/>
            <person name="Zhang H."/>
            <person name="Feng B."/>
            <person name="Zhu X."/>
            <person name="Liu R."/>
            <person name="Schnable J.C."/>
            <person name="Zhu J.-K."/>
            <person name="Zhang H."/>
        </authorList>
    </citation>
    <scope>NUCLEOTIDE SEQUENCE [LARGE SCALE GENOMIC DNA]</scope>
</reference>
<sequence>MGGLVGSGFVLLSWVLFSPCFCSVDGLSKVRAVNLGGWLVVEGWIKPSLFDGIPNGDMLVGGLILVVHFVFLDGTQVQVRSVVLNKYVSAANGGGSNVTVDRDVASTWETFRLWRVSQNEFQLRCLGGEFLTSNSEDGLILATAREPLSTETFYIERNDERVHIKLLNGGYVQATNDHLLISTYQFQPGWDNNLATFELVIVANNLHGDYQLANGYGYERAKMVLEEHRTSFITASDFDFLSRHGINTVRIPVGWWITQDPYPPSPFVGGSLAALDLAFSWAQSYGLKCIIDLHAAPGSQNGMEHSASRDGSVDWPSPEYVSQTLEVIDFLATRYGGHPSLLGIELLNEPSAATVPLDVLVSYYTRGYQIVRNHSSTAYVILCQRIGNADPIELFQAGIGLSNVVVDLHYYNLFDPYFASMNSTQNIEFIYKNRAPQLQALKDANGPLVFIGEWVNEWDVQNASQYEYQKFGGAQLDVYANATFGWSYWTLKNDRMHWDFEWNIQNKYLLFTAAGQESNAQPILGYGRATYSGHLDGRGRRNPGVPNAPNPSNPPARRRPGTTRRHDRTVSSPSTTATAADGGTVTPPKGSVRFDCLGGGATAVSAARVGAAAGDSETEDVDEEKAIARHA</sequence>
<dbReference type="GO" id="GO:0007163">
    <property type="term" value="P:establishment or maintenance of cell polarity"/>
    <property type="evidence" value="ECO:0007669"/>
    <property type="project" value="TreeGrafter"/>
</dbReference>
<dbReference type="InterPro" id="IPR008999">
    <property type="entry name" value="Actin-crosslinking"/>
</dbReference>
<dbReference type="PANTHER" id="PTHR10551">
    <property type="entry name" value="FASCIN"/>
    <property type="match status" value="1"/>
</dbReference>
<comment type="similarity">
    <text evidence="1 4">Belongs to the glycosyl hydrolase 5 (cellulase A) family.</text>
</comment>
<dbReference type="InterPro" id="IPR017853">
    <property type="entry name" value="GH"/>
</dbReference>
<dbReference type="GO" id="GO:0015629">
    <property type="term" value="C:actin cytoskeleton"/>
    <property type="evidence" value="ECO:0007669"/>
    <property type="project" value="TreeGrafter"/>
</dbReference>
<dbReference type="SUPFAM" id="SSF51445">
    <property type="entry name" value="(Trans)glycosidases"/>
    <property type="match status" value="1"/>
</dbReference>
<evidence type="ECO:0000256" key="5">
    <source>
        <dbReference type="SAM" id="MobiDB-lite"/>
    </source>
</evidence>
<dbReference type="Proteomes" id="UP000275267">
    <property type="component" value="Unassembled WGS sequence"/>
</dbReference>
<feature type="domain" description="Glycoside hydrolase family 5" evidence="7">
    <location>
        <begin position="233"/>
        <end position="494"/>
    </location>
</feature>
<dbReference type="Pfam" id="PF00150">
    <property type="entry name" value="Cellulase"/>
    <property type="match status" value="1"/>
</dbReference>
<dbReference type="GO" id="GO:0016477">
    <property type="term" value="P:cell migration"/>
    <property type="evidence" value="ECO:0007669"/>
    <property type="project" value="TreeGrafter"/>
</dbReference>
<dbReference type="GO" id="GO:0051017">
    <property type="term" value="P:actin filament bundle assembly"/>
    <property type="evidence" value="ECO:0007669"/>
    <property type="project" value="TreeGrafter"/>
</dbReference>
<feature type="region of interest" description="Disordered" evidence="5">
    <location>
        <begin position="534"/>
        <end position="592"/>
    </location>
</feature>
<evidence type="ECO:0000313" key="9">
    <source>
        <dbReference type="EMBL" id="RLM54486.1"/>
    </source>
</evidence>
<evidence type="ECO:0000259" key="8">
    <source>
        <dbReference type="Pfam" id="PF25490"/>
    </source>
</evidence>
<feature type="compositionally biased region" description="Basic residues" evidence="5">
    <location>
        <begin position="556"/>
        <end position="567"/>
    </location>
</feature>
<evidence type="ECO:0000313" key="10">
    <source>
        <dbReference type="Proteomes" id="UP000275267"/>
    </source>
</evidence>
<dbReference type="OrthoDB" id="62120at2759"/>
<organism evidence="9 10">
    <name type="scientific">Panicum miliaceum</name>
    <name type="common">Proso millet</name>
    <name type="synonym">Broomcorn millet</name>
    <dbReference type="NCBI Taxonomy" id="4540"/>
    <lineage>
        <taxon>Eukaryota</taxon>
        <taxon>Viridiplantae</taxon>
        <taxon>Streptophyta</taxon>
        <taxon>Embryophyta</taxon>
        <taxon>Tracheophyta</taxon>
        <taxon>Spermatophyta</taxon>
        <taxon>Magnoliopsida</taxon>
        <taxon>Liliopsida</taxon>
        <taxon>Poales</taxon>
        <taxon>Poaceae</taxon>
        <taxon>PACMAD clade</taxon>
        <taxon>Panicoideae</taxon>
        <taxon>Panicodae</taxon>
        <taxon>Paniceae</taxon>
        <taxon>Panicinae</taxon>
        <taxon>Panicum</taxon>
        <taxon>Panicum sect. Panicum</taxon>
    </lineage>
</organism>
<feature type="region of interest" description="Disordered" evidence="5">
    <location>
        <begin position="610"/>
        <end position="631"/>
    </location>
</feature>
<protein>
    <submittedName>
        <fullName evidence="9">Uncharacterized protein</fullName>
    </submittedName>
</protein>
<dbReference type="GO" id="GO:0051015">
    <property type="term" value="F:actin filament binding"/>
    <property type="evidence" value="ECO:0007669"/>
    <property type="project" value="InterPro"/>
</dbReference>
<evidence type="ECO:0000256" key="6">
    <source>
        <dbReference type="SAM" id="SignalP"/>
    </source>
</evidence>
<dbReference type="AlphaFoldDB" id="A0A3L6PDK7"/>
<evidence type="ECO:0000256" key="4">
    <source>
        <dbReference type="RuleBase" id="RU361153"/>
    </source>
</evidence>
<keyword evidence="3 4" id="KW-0326">Glycosidase</keyword>
<feature type="signal peptide" evidence="6">
    <location>
        <begin position="1"/>
        <end position="26"/>
    </location>
</feature>